<dbReference type="Pfam" id="PF07690">
    <property type="entry name" value="MFS_1"/>
    <property type="match status" value="1"/>
</dbReference>
<evidence type="ECO:0000256" key="5">
    <source>
        <dbReference type="ARBA" id="ARBA00023136"/>
    </source>
</evidence>
<evidence type="ECO:0000256" key="4">
    <source>
        <dbReference type="ARBA" id="ARBA00022989"/>
    </source>
</evidence>
<dbReference type="RefSeq" id="WP_331850755.1">
    <property type="nucleotide sequence ID" value="NZ_JARXNK020000068.1"/>
</dbReference>
<proteinExistence type="predicted"/>
<accession>A0ABU9F2V9</accession>
<name>A0ABU9F2V9_9ENTR</name>
<evidence type="ECO:0000256" key="6">
    <source>
        <dbReference type="SAM" id="Phobius"/>
    </source>
</evidence>
<dbReference type="InterPro" id="IPR036259">
    <property type="entry name" value="MFS_trans_sf"/>
</dbReference>
<organism evidence="7 8">
    <name type="scientific">Raoultella lignicola</name>
    <dbReference type="NCBI Taxonomy" id="3040939"/>
    <lineage>
        <taxon>Bacteria</taxon>
        <taxon>Pseudomonadati</taxon>
        <taxon>Pseudomonadota</taxon>
        <taxon>Gammaproteobacteria</taxon>
        <taxon>Enterobacterales</taxon>
        <taxon>Enterobacteriaceae</taxon>
        <taxon>Klebsiella/Raoultella group</taxon>
        <taxon>Raoultella</taxon>
    </lineage>
</organism>
<gene>
    <name evidence="7" type="ORF">QFI96_000345</name>
</gene>
<evidence type="ECO:0000256" key="2">
    <source>
        <dbReference type="ARBA" id="ARBA00022475"/>
    </source>
</evidence>
<dbReference type="EMBL" id="JARXNK020000068">
    <property type="protein sequence ID" value="MEL0550166.1"/>
    <property type="molecule type" value="Genomic_DNA"/>
</dbReference>
<keyword evidence="8" id="KW-1185">Reference proteome</keyword>
<dbReference type="PANTHER" id="PTHR43124:SF6">
    <property type="entry name" value="TRANSPORTER ARAJ-RELATED"/>
    <property type="match status" value="1"/>
</dbReference>
<keyword evidence="5 6" id="KW-0472">Membrane</keyword>
<feature type="transmembrane region" description="Helical" evidence="6">
    <location>
        <begin position="104"/>
        <end position="122"/>
    </location>
</feature>
<feature type="transmembrane region" description="Helical" evidence="6">
    <location>
        <begin position="128"/>
        <end position="152"/>
    </location>
</feature>
<evidence type="ECO:0000313" key="8">
    <source>
        <dbReference type="Proteomes" id="UP001312893"/>
    </source>
</evidence>
<comment type="caution">
    <text evidence="7">The sequence shown here is derived from an EMBL/GenBank/DDBJ whole genome shotgun (WGS) entry which is preliminary data.</text>
</comment>
<feature type="transmembrane region" description="Helical" evidence="6">
    <location>
        <begin position="37"/>
        <end position="58"/>
    </location>
</feature>
<evidence type="ECO:0000256" key="1">
    <source>
        <dbReference type="ARBA" id="ARBA00004651"/>
    </source>
</evidence>
<keyword evidence="4 6" id="KW-1133">Transmembrane helix</keyword>
<dbReference type="InterPro" id="IPR050189">
    <property type="entry name" value="MFS_Efflux_Transporters"/>
</dbReference>
<protein>
    <submittedName>
        <fullName evidence="7">MFS transporter</fullName>
    </submittedName>
</protein>
<feature type="non-terminal residue" evidence="7">
    <location>
        <position position="158"/>
    </location>
</feature>
<comment type="subcellular location">
    <subcellularLocation>
        <location evidence="1">Cell membrane</location>
        <topology evidence="1">Multi-pass membrane protein</topology>
    </subcellularLocation>
</comment>
<evidence type="ECO:0000256" key="3">
    <source>
        <dbReference type="ARBA" id="ARBA00022692"/>
    </source>
</evidence>
<dbReference type="Proteomes" id="UP001312893">
    <property type="component" value="Unassembled WGS sequence"/>
</dbReference>
<reference evidence="7 8" key="1">
    <citation type="submission" date="2024-04" db="EMBL/GenBank/DDBJ databases">
        <title>Two novel Raoultella species associated with bleeding cankers of broadleaf hosts, Raoultella scottia sp. nov. and Raoultella lignicola sp. nov.</title>
        <authorList>
            <person name="Brady C.L."/>
        </authorList>
    </citation>
    <scope>NUCLEOTIDE SEQUENCE [LARGE SCALE GENOMIC DNA]</scope>
    <source>
        <strain evidence="7 8">TW_WC1a.1</strain>
    </source>
</reference>
<evidence type="ECO:0000313" key="7">
    <source>
        <dbReference type="EMBL" id="MEL0550166.1"/>
    </source>
</evidence>
<dbReference type="PANTHER" id="PTHR43124">
    <property type="entry name" value="PURINE EFFLUX PUMP PBUE"/>
    <property type="match status" value="1"/>
</dbReference>
<keyword evidence="2" id="KW-1003">Cell membrane</keyword>
<feature type="transmembrane region" description="Helical" evidence="6">
    <location>
        <begin position="73"/>
        <end position="92"/>
    </location>
</feature>
<feature type="non-terminal residue" evidence="7">
    <location>
        <position position="1"/>
    </location>
</feature>
<keyword evidence="3 6" id="KW-0812">Transmembrane</keyword>
<dbReference type="SUPFAM" id="SSF103473">
    <property type="entry name" value="MFS general substrate transporter"/>
    <property type="match status" value="1"/>
</dbReference>
<dbReference type="Gene3D" id="1.20.1250.20">
    <property type="entry name" value="MFS general substrate transporter like domains"/>
    <property type="match status" value="1"/>
</dbReference>
<dbReference type="InterPro" id="IPR011701">
    <property type="entry name" value="MFS"/>
</dbReference>
<sequence>SIFNVAVFLSIIRWVPTLFDKSTTRLREQFYFLKSPAPWLIFAATLFGNAGVFAWFSYIKPFMINVAGFSEGAIIFIMMLVGLGMVLGNVLSGKISSRFSPLRIAAATDGTIAVVLLLMFIFGDRPPAALLLAFICCTGLFALAAPLQILLLQNARGG</sequence>